<evidence type="ECO:0000313" key="2">
    <source>
        <dbReference type="EMBL" id="ERN01346.1"/>
    </source>
</evidence>
<dbReference type="PANTHER" id="PTHR34670:SF8">
    <property type="entry name" value="EXPRESSED PROTEIN"/>
    <property type="match status" value="1"/>
</dbReference>
<feature type="region of interest" description="Disordered" evidence="1">
    <location>
        <begin position="63"/>
        <end position="96"/>
    </location>
</feature>
<proteinExistence type="predicted"/>
<sequence>MEGLIPLVYRALVQYRGGAAAQAALAGSSWFSESPSAHYVRLPGDSGRFSQPEIQLFRQDRVFSGASSSSSSSMAPSTGGASQSPMRRSASRRHML</sequence>
<dbReference type="Proteomes" id="UP000017836">
    <property type="component" value="Unassembled WGS sequence"/>
</dbReference>
<evidence type="ECO:0000313" key="3">
    <source>
        <dbReference type="Proteomes" id="UP000017836"/>
    </source>
</evidence>
<accession>W1P1A8</accession>
<dbReference type="AlphaFoldDB" id="W1P1A8"/>
<protein>
    <submittedName>
        <fullName evidence="2">Uncharacterized protein</fullName>
    </submittedName>
</protein>
<reference evidence="3" key="1">
    <citation type="journal article" date="2013" name="Science">
        <title>The Amborella genome and the evolution of flowering plants.</title>
        <authorList>
            <consortium name="Amborella Genome Project"/>
        </authorList>
    </citation>
    <scope>NUCLEOTIDE SEQUENCE [LARGE SCALE GENOMIC DNA]</scope>
</reference>
<feature type="compositionally biased region" description="Low complexity" evidence="1">
    <location>
        <begin position="64"/>
        <end position="82"/>
    </location>
</feature>
<gene>
    <name evidence="2" type="ORF">AMTR_s00002p00258240</name>
</gene>
<name>W1P1A8_AMBTC</name>
<dbReference type="PANTHER" id="PTHR34670">
    <property type="entry name" value="EXPRESSED PROTEIN"/>
    <property type="match status" value="1"/>
</dbReference>
<dbReference type="Gramene" id="ERN01346">
    <property type="protein sequence ID" value="ERN01346"/>
    <property type="gene ID" value="AMTR_s00002p00258240"/>
</dbReference>
<evidence type="ECO:0000256" key="1">
    <source>
        <dbReference type="SAM" id="MobiDB-lite"/>
    </source>
</evidence>
<dbReference type="eggNOG" id="ENOG502S85M">
    <property type="taxonomic scope" value="Eukaryota"/>
</dbReference>
<dbReference type="OMA" id="ARCHWIS"/>
<dbReference type="HOGENOM" id="CLU_158294_2_0_1"/>
<dbReference type="EMBL" id="KI394767">
    <property type="protein sequence ID" value="ERN01346.1"/>
    <property type="molecule type" value="Genomic_DNA"/>
</dbReference>
<organism evidence="2 3">
    <name type="scientific">Amborella trichopoda</name>
    <dbReference type="NCBI Taxonomy" id="13333"/>
    <lineage>
        <taxon>Eukaryota</taxon>
        <taxon>Viridiplantae</taxon>
        <taxon>Streptophyta</taxon>
        <taxon>Embryophyta</taxon>
        <taxon>Tracheophyta</taxon>
        <taxon>Spermatophyta</taxon>
        <taxon>Magnoliopsida</taxon>
        <taxon>Amborellales</taxon>
        <taxon>Amborellaceae</taxon>
        <taxon>Amborella</taxon>
    </lineage>
</organism>
<keyword evidence="3" id="KW-1185">Reference proteome</keyword>